<feature type="repeat" description="WD" evidence="2">
    <location>
        <begin position="807"/>
        <end position="839"/>
    </location>
</feature>
<evidence type="ECO:0000259" key="3">
    <source>
        <dbReference type="PROSITE" id="PS50837"/>
    </source>
</evidence>
<dbReference type="EMBL" id="QZAR01000176">
    <property type="protein sequence ID" value="THW85567.1"/>
    <property type="molecule type" value="Genomic_DNA"/>
</dbReference>
<dbReference type="PROSITE" id="PS50294">
    <property type="entry name" value="WD_REPEATS_REGION"/>
    <property type="match status" value="1"/>
</dbReference>
<protein>
    <recommendedName>
        <fullName evidence="3">NACHT domain-containing protein</fullName>
    </recommendedName>
</protein>
<evidence type="ECO:0000313" key="4">
    <source>
        <dbReference type="EMBL" id="THW85567.1"/>
    </source>
</evidence>
<dbReference type="PROSITE" id="PS50837">
    <property type="entry name" value="NACHT"/>
    <property type="match status" value="1"/>
</dbReference>
<evidence type="ECO:0000313" key="5">
    <source>
        <dbReference type="Proteomes" id="UP000304928"/>
    </source>
</evidence>
<sequence>MAHLKDTGHNYQRPSATNGASQINGDVYFTPGQDALNQLPVVHEASHDSAEKQDDPLCLENTRAQVQECIYSWQESDGDNRCIFWLSGMAGTGKSTIARTVAHEFQRRKCLVASFFFSRGSGDSESASFLFTSLAKQLATRRGTATQATSSAHVALQDALRETLRQDPDVIRKSRQEQWNELIIRPLSSFFAKLQDVSPTTSAVLVIDALDECSNENDIKGIIRTMARQQLPQARLRIIITSRPETLVRLEFSDKRNILHSSLSLDDVPQHVIDADLARFLHSRFDAIRDCQEGSTEDWPGLHTLDILLRRCGGLFIYAETLCLYLEEDCQHSQSRLQAVLNETTSQVAGHATALDEIYLTVLINAFQNLSKLSDREKERSRNLYDHIIGSIVVSQENLSVDTLACLTQVAQFDIMALLHKLRSIIKYSEAGSPITLLHETFREFISDRQRCKDTHLTIDMEAAHSIMLDDCLQVLRCHLKPDICGLQDPGIAVDDQRVNRAKLSGALSSHVQYAAHHWFTHLMRSGMGELNIRKIDSFLRRHLLHWVEVLSWLGKYTKAVESVSTLFETLVEALEKDLKAFCWDARRFLIQSGVVIANYPLQMYCSALLVSPRASLVYKTFSKEMPAWLSRYCSPCAQWDPYVLTLPTSGNLEQSFHFAFSSDSSCIALLSENDDGESHLDVWSLKCGSLLTSLVMPGPTFHVQFSPDGNFLAFTVTRTRIRIYNLATRTTGYRLDGHGDAFETMQFSPDSTHLVSVSDKHEVSVWSVDTGKLRWRFVNGAEVLRSNSSALQYESESQSGHSVTPTVAFSNDGSLIASAFSSNMITIWDVATGSLQFQTRLDNDGKSITLCFSSHNNLIVAKGEEMIFWEPKTRLGHRKKLRIRIFKEQPNSAATCVHWLSPDGSILATYQDTGMISFCNTTNGECFNQIFHRHLPIWLQFCSSSHRVVLRSEYGIGIYDLVSTSDVPPFTFYERLIGEVAVSPDGKMLAEAGAYTRIRDLSSSPSSPPDPGSGLHVCPQRPQLSVDGTQVLYVKEAVQHSTKLLFWDNLMDSLFSIETFHSDFLIEKIDVSADKSYVIARVRDQSAKGSAYLYSLLDHSTKTCMNLAGPTAFSNSSDLLALACPDFSIQIWDLQSRQCKAILEGHFGEISKLKFSSSDLRLASTDSSGKIIVWEHLSSSMEAVFSIRLGPGRISHLTEIAFSKDESLLACTWGHSSAVYGCEDVYLWDLRTKTQLQTFQTDHHFGRARMLSFSDEGRYLRTASSSIDLMASMLPCLDLGRALDVETQSGWIEWHGRKVLWQPDQHNGEDHDTWCNRLALAHKAGGIMFVEFDPQALQEALGI</sequence>
<name>A0A4V4IUH3_AURPU</name>
<dbReference type="Proteomes" id="UP000304928">
    <property type="component" value="Unassembled WGS sequence"/>
</dbReference>
<dbReference type="SUPFAM" id="SSF50978">
    <property type="entry name" value="WD40 repeat-like"/>
    <property type="match status" value="1"/>
</dbReference>
<proteinExistence type="predicted"/>
<keyword evidence="2" id="KW-0853">WD repeat</keyword>
<accession>A0A4V4IUH3</accession>
<dbReference type="InterPro" id="IPR036322">
    <property type="entry name" value="WD40_repeat_dom_sf"/>
</dbReference>
<gene>
    <name evidence="4" type="ORF">D6D15_07970</name>
</gene>
<dbReference type="Gene3D" id="3.40.50.300">
    <property type="entry name" value="P-loop containing nucleotide triphosphate hydrolases"/>
    <property type="match status" value="1"/>
</dbReference>
<feature type="repeat" description="WD" evidence="2">
    <location>
        <begin position="1144"/>
        <end position="1176"/>
    </location>
</feature>
<keyword evidence="1" id="KW-0677">Repeat</keyword>
<dbReference type="InterPro" id="IPR001680">
    <property type="entry name" value="WD40_rpt"/>
</dbReference>
<organism evidence="4 5">
    <name type="scientific">Aureobasidium pullulans</name>
    <name type="common">Black yeast</name>
    <name type="synonym">Pullularia pullulans</name>
    <dbReference type="NCBI Taxonomy" id="5580"/>
    <lineage>
        <taxon>Eukaryota</taxon>
        <taxon>Fungi</taxon>
        <taxon>Dikarya</taxon>
        <taxon>Ascomycota</taxon>
        <taxon>Pezizomycotina</taxon>
        <taxon>Dothideomycetes</taxon>
        <taxon>Dothideomycetidae</taxon>
        <taxon>Dothideales</taxon>
        <taxon>Saccotheciaceae</taxon>
        <taxon>Aureobasidium</taxon>
    </lineage>
</organism>
<evidence type="ECO:0000256" key="2">
    <source>
        <dbReference type="PROSITE-ProRule" id="PRU00221"/>
    </source>
</evidence>
<dbReference type="PANTHER" id="PTHR10039:SF17">
    <property type="entry name" value="FUNGAL STAND N-TERMINAL GOODBYE DOMAIN-CONTAINING PROTEIN-RELATED"/>
    <property type="match status" value="1"/>
</dbReference>
<dbReference type="SUPFAM" id="SSF82171">
    <property type="entry name" value="DPP6 N-terminal domain-like"/>
    <property type="match status" value="1"/>
</dbReference>
<dbReference type="Pfam" id="PF24883">
    <property type="entry name" value="NPHP3_N"/>
    <property type="match status" value="1"/>
</dbReference>
<dbReference type="Pfam" id="PF00400">
    <property type="entry name" value="WD40"/>
    <property type="match status" value="3"/>
</dbReference>
<dbReference type="SMART" id="SM00320">
    <property type="entry name" value="WD40"/>
    <property type="match status" value="6"/>
</dbReference>
<dbReference type="SUPFAM" id="SSF50998">
    <property type="entry name" value="Quinoprotein alcohol dehydrogenase-like"/>
    <property type="match status" value="1"/>
</dbReference>
<dbReference type="Gene3D" id="2.130.10.10">
    <property type="entry name" value="YVTN repeat-like/Quinoprotein amine dehydrogenase"/>
    <property type="match status" value="3"/>
</dbReference>
<reference evidence="4 5" key="1">
    <citation type="submission" date="2018-10" db="EMBL/GenBank/DDBJ databases">
        <title>Fifty Aureobasidium pullulans genomes reveal a recombining polyextremotolerant generalist.</title>
        <authorList>
            <person name="Gostincar C."/>
            <person name="Turk M."/>
            <person name="Zajc J."/>
            <person name="Gunde-Cimerman N."/>
        </authorList>
    </citation>
    <scope>NUCLEOTIDE SEQUENCE [LARGE SCALE GENOMIC DNA]</scope>
    <source>
        <strain evidence="4 5">EXF-10507</strain>
    </source>
</reference>
<dbReference type="PANTHER" id="PTHR10039">
    <property type="entry name" value="AMELOGENIN"/>
    <property type="match status" value="1"/>
</dbReference>
<dbReference type="SUPFAM" id="SSF52540">
    <property type="entry name" value="P-loop containing nucleoside triphosphate hydrolases"/>
    <property type="match status" value="1"/>
</dbReference>
<comment type="caution">
    <text evidence="4">The sequence shown here is derived from an EMBL/GenBank/DDBJ whole genome shotgun (WGS) entry which is preliminary data.</text>
</comment>
<dbReference type="PROSITE" id="PS50082">
    <property type="entry name" value="WD_REPEATS_2"/>
    <property type="match status" value="3"/>
</dbReference>
<feature type="repeat" description="WD" evidence="2">
    <location>
        <begin position="736"/>
        <end position="777"/>
    </location>
</feature>
<dbReference type="InterPro" id="IPR056884">
    <property type="entry name" value="NPHP3-like_N"/>
</dbReference>
<dbReference type="InterPro" id="IPR007111">
    <property type="entry name" value="NACHT_NTPase"/>
</dbReference>
<dbReference type="InterPro" id="IPR015943">
    <property type="entry name" value="WD40/YVTN_repeat-like_dom_sf"/>
</dbReference>
<dbReference type="InterPro" id="IPR011047">
    <property type="entry name" value="Quinoprotein_ADH-like_sf"/>
</dbReference>
<evidence type="ECO:0000256" key="1">
    <source>
        <dbReference type="ARBA" id="ARBA00022737"/>
    </source>
</evidence>
<dbReference type="InterPro" id="IPR027417">
    <property type="entry name" value="P-loop_NTPase"/>
</dbReference>
<feature type="domain" description="NACHT" evidence="3">
    <location>
        <begin position="82"/>
        <end position="244"/>
    </location>
</feature>